<dbReference type="OrthoDB" id="581140at2"/>
<dbReference type="EMBL" id="FZNT01000005">
    <property type="protein sequence ID" value="SNR54948.1"/>
    <property type="molecule type" value="Genomic_DNA"/>
</dbReference>
<accession>A0A238X8K8</accession>
<evidence type="ECO:0000313" key="1">
    <source>
        <dbReference type="EMBL" id="SNR54948.1"/>
    </source>
</evidence>
<name>A0A238X8K8_9FLAO</name>
<reference evidence="1 2" key="1">
    <citation type="submission" date="2017-06" db="EMBL/GenBank/DDBJ databases">
        <authorList>
            <person name="Kim H.J."/>
            <person name="Triplett B.A."/>
        </authorList>
    </citation>
    <scope>NUCLEOTIDE SEQUENCE [LARGE SCALE GENOMIC DNA]</scope>
    <source>
        <strain evidence="1 2">DSM 29150</strain>
    </source>
</reference>
<protein>
    <recommendedName>
        <fullName evidence="3">C1q domain-containing protein</fullName>
    </recommendedName>
</protein>
<proteinExistence type="predicted"/>
<dbReference type="AlphaFoldDB" id="A0A238X8K8"/>
<dbReference type="Gene3D" id="6.10.140.2190">
    <property type="match status" value="1"/>
</dbReference>
<sequence>MRNLNLKLFFIVLVILFFTAINTFAQVGIGTTTPNASSMLDITSSEKGFLPPRMDTSARDLIGAPAAGLLIYNITTNKLNYYNGTSWQVVETGAGSYVDLTTNQTIAGDKTFTGTLTAVGRLMLPMGEISYFETAGFNLTIPSVATGNSGLITNDNMNKINPGTANTNFVNDMFGTGADSRLTYEGTVGRYFHIALSFSYSPEISKDVFIFAVGKNGLVQDSSKLFITTGNTSEYQSTAMHVLLWLDPTDYIEFFVGNLTSANKYVNIKSFNFVAIGM</sequence>
<dbReference type="RefSeq" id="WP_089381569.1">
    <property type="nucleotide sequence ID" value="NZ_FZNT01000005.1"/>
</dbReference>
<organism evidence="1 2">
    <name type="scientific">Lutibacter agarilyticus</name>
    <dbReference type="NCBI Taxonomy" id="1109740"/>
    <lineage>
        <taxon>Bacteria</taxon>
        <taxon>Pseudomonadati</taxon>
        <taxon>Bacteroidota</taxon>
        <taxon>Flavobacteriia</taxon>
        <taxon>Flavobacteriales</taxon>
        <taxon>Flavobacteriaceae</taxon>
        <taxon>Lutibacter</taxon>
    </lineage>
</organism>
<gene>
    <name evidence="1" type="ORF">SAMN06265371_10563</name>
</gene>
<evidence type="ECO:0008006" key="3">
    <source>
        <dbReference type="Google" id="ProtNLM"/>
    </source>
</evidence>
<keyword evidence="2" id="KW-1185">Reference proteome</keyword>
<dbReference type="Proteomes" id="UP000198384">
    <property type="component" value="Unassembled WGS sequence"/>
</dbReference>
<evidence type="ECO:0000313" key="2">
    <source>
        <dbReference type="Proteomes" id="UP000198384"/>
    </source>
</evidence>